<dbReference type="AlphaFoldDB" id="A0A143HC21"/>
<dbReference type="Proteomes" id="UP000076021">
    <property type="component" value="Chromosome"/>
</dbReference>
<dbReference type="Pfam" id="PF00549">
    <property type="entry name" value="Ligase_CoA"/>
    <property type="match status" value="1"/>
</dbReference>
<gene>
    <name evidence="1" type="ORF">ATY39_05560</name>
</gene>
<dbReference type="GO" id="GO:0004776">
    <property type="term" value="F:succinate-CoA ligase (GDP-forming) activity"/>
    <property type="evidence" value="ECO:0007669"/>
    <property type="project" value="TreeGrafter"/>
</dbReference>
<dbReference type="EMBL" id="CP014806">
    <property type="protein sequence ID" value="AMW98969.1"/>
    <property type="molecule type" value="Genomic_DNA"/>
</dbReference>
<organism evidence="1 2">
    <name type="scientific">Rummeliibacillus stabekisii</name>
    <dbReference type="NCBI Taxonomy" id="241244"/>
    <lineage>
        <taxon>Bacteria</taxon>
        <taxon>Bacillati</taxon>
        <taxon>Bacillota</taxon>
        <taxon>Bacilli</taxon>
        <taxon>Bacillales</taxon>
        <taxon>Caryophanaceae</taxon>
        <taxon>Rummeliibacillus</taxon>
    </lineage>
</organism>
<proteinExistence type="predicted"/>
<dbReference type="InterPro" id="IPR036291">
    <property type="entry name" value="NAD(P)-bd_dom_sf"/>
</dbReference>
<dbReference type="Pfam" id="PF02629">
    <property type="entry name" value="CoA_binding"/>
    <property type="match status" value="1"/>
</dbReference>
<dbReference type="KEGG" id="rst:ATY39_05560"/>
<dbReference type="PANTHER" id="PTHR11117:SF24">
    <property type="entry name" value="PROTEIN FDRA"/>
    <property type="match status" value="1"/>
</dbReference>
<dbReference type="GO" id="GO:0004775">
    <property type="term" value="F:succinate-CoA ligase (ADP-forming) activity"/>
    <property type="evidence" value="ECO:0007669"/>
    <property type="project" value="TreeGrafter"/>
</dbReference>
<dbReference type="RefSeq" id="WP_066786992.1">
    <property type="nucleotide sequence ID" value="NZ_BJVD01000001.1"/>
</dbReference>
<dbReference type="GO" id="GO:0006099">
    <property type="term" value="P:tricarboxylic acid cycle"/>
    <property type="evidence" value="ECO:0007669"/>
    <property type="project" value="TreeGrafter"/>
</dbReference>
<dbReference type="NCBIfam" id="NF004760">
    <property type="entry name" value="PRK06091.1"/>
    <property type="match status" value="1"/>
</dbReference>
<dbReference type="STRING" id="241244.ATY39_05560"/>
<reference evidence="2" key="2">
    <citation type="submission" date="2016-03" db="EMBL/GenBank/DDBJ databases">
        <authorList>
            <person name="Ploux O."/>
        </authorList>
    </citation>
    <scope>NUCLEOTIDE SEQUENCE [LARGE SCALE GENOMIC DNA]</scope>
    <source>
        <strain evidence="2">PP9</strain>
    </source>
</reference>
<dbReference type="GO" id="GO:0005829">
    <property type="term" value="C:cytosol"/>
    <property type="evidence" value="ECO:0007669"/>
    <property type="project" value="TreeGrafter"/>
</dbReference>
<reference evidence="1 2" key="1">
    <citation type="journal article" date="2016" name="Genome Announc.">
        <title>Whole-Genome Sequence of Rummeliibacillus stabekisii Strain PP9 Isolated from Antarctic Soil.</title>
        <authorList>
            <person name="da Mota F.F."/>
            <person name="Vollu R.E."/>
            <person name="Jurelevicius D."/>
            <person name="Seldin L."/>
        </authorList>
    </citation>
    <scope>NUCLEOTIDE SEQUENCE [LARGE SCALE GENOMIC DNA]</scope>
    <source>
        <strain evidence="1 2">PP9</strain>
    </source>
</reference>
<keyword evidence="2" id="KW-1185">Reference proteome</keyword>
<dbReference type="InterPro" id="IPR016102">
    <property type="entry name" value="Succinyl-CoA_synth-like"/>
</dbReference>
<dbReference type="SUPFAM" id="SSF52210">
    <property type="entry name" value="Succinyl-CoA synthetase domains"/>
    <property type="match status" value="2"/>
</dbReference>
<name>A0A143HC21_9BACL</name>
<dbReference type="OrthoDB" id="6193532at2"/>
<accession>A0A143HC21</accession>
<dbReference type="GO" id="GO:0009361">
    <property type="term" value="C:succinate-CoA ligase complex (ADP-forming)"/>
    <property type="evidence" value="ECO:0007669"/>
    <property type="project" value="TreeGrafter"/>
</dbReference>
<dbReference type="Gene3D" id="3.40.50.261">
    <property type="entry name" value="Succinyl-CoA synthetase domains"/>
    <property type="match status" value="2"/>
</dbReference>
<dbReference type="PANTHER" id="PTHR11117">
    <property type="entry name" value="SUCCINYL-COA LIGASE SUBUNIT ALPHA"/>
    <property type="match status" value="1"/>
</dbReference>
<evidence type="ECO:0000313" key="1">
    <source>
        <dbReference type="EMBL" id="AMW98969.1"/>
    </source>
</evidence>
<evidence type="ECO:0000313" key="2">
    <source>
        <dbReference type="Proteomes" id="UP000076021"/>
    </source>
</evidence>
<dbReference type="Gene3D" id="3.40.50.720">
    <property type="entry name" value="NAD(P)-binding Rossmann-like Domain"/>
    <property type="match status" value="1"/>
</dbReference>
<dbReference type="InterPro" id="IPR003781">
    <property type="entry name" value="CoA-bd"/>
</dbReference>
<dbReference type="SUPFAM" id="SSF51735">
    <property type="entry name" value="NAD(P)-binding Rossmann-fold domains"/>
    <property type="match status" value="1"/>
</dbReference>
<sequence>MLHTIIKQNSYQDSVNLMLLTNKLSTMEGVNKVQVMMGTPANKDIFKSSGLYSEDLERAAANDMCIVVDTDADEKIEEILEEIDTYLNNQSINNSKEEFQTVKTWDKAMKALPNANMALISTPGQYAAEEADKALDNGLHVLIFSDNVTVEDERRLKEKAHDKGLLVMGPDCGTSIVSGVPVAFANVVKPGNIGIVGASGTGIQEVSVQVDRLGGGVSSAIGTGGRDLSDKIGAITMLDAIRALANHKDTEVITMISKPPAKEVRDEVVELLQSVSKPVVAIFLGEEPHNHEGNIYYANTLEETAAIAVDLASGNTVKPNYYGAAIEVPSVNLNADQKTIKGLYSGGTLGYEAATLISRGLGLAQSGHHDEGYLLSADGFEVADLGDDIYTQGKPHPMIDPDTRIQFFKKAAEDDSTAIILFDVVLGYGSHEDMASALVPGIQKIQQEAKAKGKEIYFVATVCGTNQDPQDIADQKAKLESAGVILRDSNNQAVRTALGMLDIQIEEKDKEVVAGKETASKDFTVSEAIEKLLKEKPSVVNVGLKKFTEAITANNGRVVQFDWRPVAGGNERMRKVLSVLR</sequence>
<protein>
    <submittedName>
        <fullName evidence="1">Acyl-CoA synthetase FdrA</fullName>
    </submittedName>
</protein>
<dbReference type="InterPro" id="IPR005811">
    <property type="entry name" value="SUCC_ACL_C"/>
</dbReference>